<reference evidence="1 2" key="2">
    <citation type="submission" date="2018-11" db="EMBL/GenBank/DDBJ databases">
        <authorList>
            <consortium name="Pathogen Informatics"/>
        </authorList>
    </citation>
    <scope>NUCLEOTIDE SEQUENCE [LARGE SCALE GENOMIC DNA]</scope>
</reference>
<sequence>MGLLLLKAILDKDVIEATIQKRFEEVAALILLTVCIVHGEEPVEEEYNADWFTSTADPYTGPPTVEPDYPFTQMFDDLEPLDNASYVEIEYEDSARNTFSIALVVLNVHHLI</sequence>
<name>A0A0N4YAI4_NIPBR</name>
<accession>A0A0N4YAI4</accession>
<evidence type="ECO:0000313" key="1">
    <source>
        <dbReference type="EMBL" id="VDL76991.1"/>
    </source>
</evidence>
<keyword evidence="2" id="KW-1185">Reference proteome</keyword>
<organism evidence="3">
    <name type="scientific">Nippostrongylus brasiliensis</name>
    <name type="common">Rat hookworm</name>
    <dbReference type="NCBI Taxonomy" id="27835"/>
    <lineage>
        <taxon>Eukaryota</taxon>
        <taxon>Metazoa</taxon>
        <taxon>Ecdysozoa</taxon>
        <taxon>Nematoda</taxon>
        <taxon>Chromadorea</taxon>
        <taxon>Rhabditida</taxon>
        <taxon>Rhabditina</taxon>
        <taxon>Rhabditomorpha</taxon>
        <taxon>Strongyloidea</taxon>
        <taxon>Heligmosomidae</taxon>
        <taxon>Nippostrongylus</taxon>
    </lineage>
</organism>
<dbReference type="EMBL" id="UYSL01021029">
    <property type="protein sequence ID" value="VDL76991.1"/>
    <property type="molecule type" value="Genomic_DNA"/>
</dbReference>
<evidence type="ECO:0000313" key="3">
    <source>
        <dbReference type="WBParaSite" id="NBR_0001340101-mRNA-1"/>
    </source>
</evidence>
<dbReference type="AlphaFoldDB" id="A0A0N4YAI4"/>
<evidence type="ECO:0000313" key="2">
    <source>
        <dbReference type="Proteomes" id="UP000271162"/>
    </source>
</evidence>
<protein>
    <submittedName>
        <fullName evidence="3">PKD_channel domain-containing protein</fullName>
    </submittedName>
</protein>
<dbReference type="WBParaSite" id="NBR_0001340101-mRNA-1">
    <property type="protein sequence ID" value="NBR_0001340101-mRNA-1"/>
    <property type="gene ID" value="NBR_0001340101"/>
</dbReference>
<dbReference type="Proteomes" id="UP000271162">
    <property type="component" value="Unassembled WGS sequence"/>
</dbReference>
<proteinExistence type="predicted"/>
<gene>
    <name evidence="1" type="ORF">NBR_LOCUS13402</name>
</gene>
<reference evidence="3" key="1">
    <citation type="submission" date="2017-02" db="UniProtKB">
        <authorList>
            <consortium name="WormBaseParasite"/>
        </authorList>
    </citation>
    <scope>IDENTIFICATION</scope>
</reference>